<accession>A0A445MZS0</accession>
<keyword evidence="1 3" id="KW-0808">Transferase</keyword>
<evidence type="ECO:0000313" key="3">
    <source>
        <dbReference type="EMBL" id="SPD74965.1"/>
    </source>
</evidence>
<dbReference type="GO" id="GO:0032259">
    <property type="term" value="P:methylation"/>
    <property type="evidence" value="ECO:0007669"/>
    <property type="project" value="UniProtKB-KW"/>
</dbReference>
<evidence type="ECO:0000256" key="1">
    <source>
        <dbReference type="ARBA" id="ARBA00022679"/>
    </source>
</evidence>
<dbReference type="InterPro" id="IPR013216">
    <property type="entry name" value="Methyltransf_11"/>
</dbReference>
<proteinExistence type="predicted"/>
<dbReference type="EMBL" id="OJIN01000181">
    <property type="protein sequence ID" value="SPD74965.1"/>
    <property type="molecule type" value="Genomic_DNA"/>
</dbReference>
<dbReference type="SUPFAM" id="SSF53335">
    <property type="entry name" value="S-adenosyl-L-methionine-dependent methyltransferases"/>
    <property type="match status" value="1"/>
</dbReference>
<reference evidence="3" key="1">
    <citation type="submission" date="2018-01" db="EMBL/GenBank/DDBJ databases">
        <authorList>
            <person name="Regsiter A."/>
            <person name="William W."/>
        </authorList>
    </citation>
    <scope>NUCLEOTIDE SEQUENCE</scope>
    <source>
        <strain evidence="3">TRIP AH-1</strain>
    </source>
</reference>
<sequence>MVEKSTWHDEWGNVDQVKKPEFFVKFIDLTRIKWNAMARADPEGFYAFLDIKNGNKILDIGCGTGVFLRPLAESIDPSCRIVGVDNSEIMINEAIKRAEGLNLPVEYRVGDAHALDFAAESFDRCYANFVLMHLESPKQALSEMKRVLRPGGLIVVDEPDWDSQVINSKNLQLTRRIVHFISDSLQNGIIGRQLTEFYHELGLVDIEVSGQITTWPNYPVFKEWWIEGGIDKASSAGIASREELADWLQDLDERDKTGRFFSAFTAYRVSGRKP</sequence>
<dbReference type="PANTHER" id="PTHR44068">
    <property type="entry name" value="ZGC:194242"/>
    <property type="match status" value="1"/>
</dbReference>
<organism evidence="3">
    <name type="scientific">uncultured Desulfobacterium sp</name>
    <dbReference type="NCBI Taxonomy" id="201089"/>
    <lineage>
        <taxon>Bacteria</taxon>
        <taxon>Pseudomonadati</taxon>
        <taxon>Thermodesulfobacteriota</taxon>
        <taxon>Desulfobacteria</taxon>
        <taxon>Desulfobacterales</taxon>
        <taxon>Desulfobacteriaceae</taxon>
        <taxon>Desulfobacterium</taxon>
        <taxon>environmental samples</taxon>
    </lineage>
</organism>
<dbReference type="InterPro" id="IPR050447">
    <property type="entry name" value="Erg6_SMT_methyltransf"/>
</dbReference>
<gene>
    <name evidence="3" type="ORF">PITCH_A40001</name>
</gene>
<dbReference type="InterPro" id="IPR029063">
    <property type="entry name" value="SAM-dependent_MTases_sf"/>
</dbReference>
<dbReference type="CDD" id="cd02440">
    <property type="entry name" value="AdoMet_MTases"/>
    <property type="match status" value="1"/>
</dbReference>
<dbReference type="Gene3D" id="3.40.50.150">
    <property type="entry name" value="Vaccinia Virus protein VP39"/>
    <property type="match status" value="1"/>
</dbReference>
<feature type="domain" description="Methyltransferase type 11" evidence="2">
    <location>
        <begin position="58"/>
        <end position="156"/>
    </location>
</feature>
<evidence type="ECO:0000259" key="2">
    <source>
        <dbReference type="Pfam" id="PF08241"/>
    </source>
</evidence>
<keyword evidence="3" id="KW-0489">Methyltransferase</keyword>
<dbReference type="PANTHER" id="PTHR44068:SF11">
    <property type="entry name" value="GERANYL DIPHOSPHATE 2-C-METHYLTRANSFERASE"/>
    <property type="match status" value="1"/>
</dbReference>
<dbReference type="Pfam" id="PF08241">
    <property type="entry name" value="Methyltransf_11"/>
    <property type="match status" value="1"/>
</dbReference>
<name>A0A445MZS0_9BACT</name>
<dbReference type="AlphaFoldDB" id="A0A445MZS0"/>
<dbReference type="GO" id="GO:0000234">
    <property type="term" value="F:phosphoethanolamine N-methyltransferase activity"/>
    <property type="evidence" value="ECO:0007669"/>
    <property type="project" value="UniProtKB-EC"/>
</dbReference>
<dbReference type="EC" id="2.1.1.103" evidence="3"/>
<protein>
    <submittedName>
        <fullName evidence="3">Putative UbiE/COQ5 methyltransferase</fullName>
        <ecNumber evidence="3">2.1.1.103</ecNumber>
    </submittedName>
</protein>